<dbReference type="Proteomes" id="UP000078597">
    <property type="component" value="Unassembled WGS sequence"/>
</dbReference>
<evidence type="ECO:0000313" key="2">
    <source>
        <dbReference type="Proteomes" id="UP000078597"/>
    </source>
</evidence>
<organism evidence="1 2">
    <name type="scientific">Plasmodium malariae</name>
    <dbReference type="NCBI Taxonomy" id="5858"/>
    <lineage>
        <taxon>Eukaryota</taxon>
        <taxon>Sar</taxon>
        <taxon>Alveolata</taxon>
        <taxon>Apicomplexa</taxon>
        <taxon>Aconoidasida</taxon>
        <taxon>Haemosporida</taxon>
        <taxon>Plasmodiidae</taxon>
        <taxon>Plasmodium</taxon>
        <taxon>Plasmodium (Plasmodium)</taxon>
    </lineage>
</organism>
<dbReference type="EMBL" id="FLQW01002407">
    <property type="protein sequence ID" value="SBS93171.1"/>
    <property type="molecule type" value="Genomic_DNA"/>
</dbReference>
<dbReference type="AlphaFoldDB" id="A0A1A8WMU9"/>
<accession>A0A1A8WMU9</accession>
<gene>
    <name evidence="1" type="ORF">PMALA_038780</name>
</gene>
<sequence length="66" mass="7873">MPQILPPTKIYCFAPIKSYLRNRLQKKKTIDHNEIEKETAKFLQIYNDVATIIYEGCFHNIDYQPQ</sequence>
<protein>
    <submittedName>
        <fullName evidence="1">Uncharacterized protein</fullName>
    </submittedName>
</protein>
<reference evidence="2" key="1">
    <citation type="submission" date="2016-05" db="EMBL/GenBank/DDBJ databases">
        <authorList>
            <person name="Naeem Raeece"/>
        </authorList>
    </citation>
    <scope>NUCLEOTIDE SEQUENCE [LARGE SCALE GENOMIC DNA]</scope>
</reference>
<name>A0A1A8WMU9_PLAMA</name>
<evidence type="ECO:0000313" key="1">
    <source>
        <dbReference type="EMBL" id="SBS93171.1"/>
    </source>
</evidence>
<proteinExistence type="predicted"/>